<comment type="caution">
    <text evidence="2">The sequence shown here is derived from an EMBL/GenBank/DDBJ whole genome shotgun (WGS) entry which is preliminary data.</text>
</comment>
<proteinExistence type="predicted"/>
<dbReference type="RefSeq" id="WP_031128392.1">
    <property type="nucleotide sequence ID" value="NZ_ASYR01000047.1"/>
</dbReference>
<evidence type="ECO:0000313" key="4">
    <source>
        <dbReference type="Proteomes" id="UP000731519"/>
    </source>
</evidence>
<dbReference type="GeneID" id="91404189"/>
<gene>
    <name evidence="2" type="ORF">BG846_00799</name>
    <name evidence="1" type="ORF">K701_26970</name>
</gene>
<dbReference type="EMBL" id="ASYR01000047">
    <property type="protein sequence ID" value="KAF0646759.1"/>
    <property type="molecule type" value="Genomic_DNA"/>
</dbReference>
<name>A0A1Y2P175_STRFR</name>
<evidence type="ECO:0000313" key="2">
    <source>
        <dbReference type="EMBL" id="OSY53525.1"/>
    </source>
</evidence>
<reference evidence="1 4" key="1">
    <citation type="submission" date="2013-05" db="EMBL/GenBank/DDBJ databases">
        <title>Genome Sequence of Streptomyces fradiae.</title>
        <authorList>
            <person name="Kirby R."/>
        </authorList>
    </citation>
    <scope>NUCLEOTIDE SEQUENCE [LARGE SCALE GENOMIC DNA]</scope>
    <source>
        <strain evidence="1 4">ATCC 10745</strain>
    </source>
</reference>
<dbReference type="EMBL" id="MIFZ01000077">
    <property type="protein sequence ID" value="OSY53525.1"/>
    <property type="molecule type" value="Genomic_DNA"/>
</dbReference>
<evidence type="ECO:0000313" key="3">
    <source>
        <dbReference type="Proteomes" id="UP000194318"/>
    </source>
</evidence>
<reference evidence="2 3" key="2">
    <citation type="submission" date="2016-09" db="EMBL/GenBank/DDBJ databases">
        <title>Streptomyces fradiae DSM40063, a candidate organism with high potential of specific P450 cytochromes.</title>
        <authorList>
            <person name="Grumaz C."/>
            <person name="Vainshtein Y."/>
            <person name="Kirstahler P."/>
            <person name="Sohn K."/>
        </authorList>
    </citation>
    <scope>NUCLEOTIDE SEQUENCE [LARGE SCALE GENOMIC DNA]</scope>
    <source>
        <strain evidence="2 3">DSM 40063</strain>
    </source>
</reference>
<accession>A0A1Y2P175</accession>
<dbReference type="Proteomes" id="UP000194318">
    <property type="component" value="Unassembled WGS sequence"/>
</dbReference>
<organism evidence="2 3">
    <name type="scientific">Streptomyces fradiae ATCC 10745 = DSM 40063</name>
    <dbReference type="NCBI Taxonomy" id="1319510"/>
    <lineage>
        <taxon>Bacteria</taxon>
        <taxon>Bacillati</taxon>
        <taxon>Actinomycetota</taxon>
        <taxon>Actinomycetes</taxon>
        <taxon>Kitasatosporales</taxon>
        <taxon>Streptomycetaceae</taxon>
        <taxon>Streptomyces</taxon>
    </lineage>
</organism>
<protein>
    <submittedName>
        <fullName evidence="2">Uncharacterized protein</fullName>
    </submittedName>
</protein>
<evidence type="ECO:0000313" key="1">
    <source>
        <dbReference type="EMBL" id="KAF0646759.1"/>
    </source>
</evidence>
<dbReference type="AlphaFoldDB" id="A0A1Y2P175"/>
<dbReference type="Proteomes" id="UP000731519">
    <property type="component" value="Unassembled WGS sequence"/>
</dbReference>
<sequence>MLLLLELAAHFLTDLGVWVGGKALDRRLSARRVDAFRRGEAVRLRCRYRLGAQAPAMRRGTLTLSRSGAVLRTGAESAGARLAGPVSAVSGGGRGGTSLSCTAVPAGGGGVPAEVLLTTWDVELVRLVAGTVAGRR</sequence>
<keyword evidence="4" id="KW-1185">Reference proteome</keyword>